<feature type="binding site" evidence="16">
    <location>
        <position position="176"/>
    </location>
    <ligand>
        <name>FMN</name>
        <dbReference type="ChEBI" id="CHEBI:58210"/>
    </ligand>
</feature>
<evidence type="ECO:0000256" key="7">
    <source>
        <dbReference type="ARBA" id="ARBA00022679"/>
    </source>
</evidence>
<evidence type="ECO:0000256" key="1">
    <source>
        <dbReference type="ARBA" id="ARBA00005219"/>
    </source>
</evidence>
<keyword evidence="9 16" id="KW-0547">Nucleotide-binding</keyword>
<evidence type="ECO:0000256" key="12">
    <source>
        <dbReference type="ARBA" id="ARBA00029789"/>
    </source>
</evidence>
<evidence type="ECO:0000313" key="19">
    <source>
        <dbReference type="Proteomes" id="UP000007485"/>
    </source>
</evidence>
<dbReference type="InterPro" id="IPR023602">
    <property type="entry name" value="Riboflavin_kinase_CTP-dep"/>
</dbReference>
<evidence type="ECO:0000256" key="6">
    <source>
        <dbReference type="ARBA" id="ARBA00022643"/>
    </source>
</evidence>
<feature type="binding site" evidence="16">
    <location>
        <begin position="90"/>
        <end position="95"/>
    </location>
    <ligand>
        <name>CDP</name>
        <dbReference type="ChEBI" id="CHEBI:58069"/>
    </ligand>
</feature>
<evidence type="ECO:0000256" key="16">
    <source>
        <dbReference type="HAMAP-Rule" id="MF_01285"/>
    </source>
</evidence>
<dbReference type="HAMAP" id="MF_01285">
    <property type="entry name" value="Riboflavin_kinase"/>
    <property type="match status" value="1"/>
</dbReference>
<protein>
    <recommendedName>
        <fullName evidence="4 16">Riboflavin kinase</fullName>
        <shortName evidence="16">RFK</shortName>
        <ecNumber evidence="3 16">2.7.1.161</ecNumber>
    </recommendedName>
    <alternativeName>
        <fullName evidence="13 16">CTP-dependent riboflavin kinase</fullName>
    </alternativeName>
    <alternativeName>
        <fullName evidence="14 16">CTP:riboflavin 5'-phosphotransferase</fullName>
    </alternativeName>
    <alternativeName>
        <fullName evidence="12 16">Flavokinase</fullName>
    </alternativeName>
</protein>
<evidence type="ECO:0000313" key="18">
    <source>
        <dbReference type="EMBL" id="ADY00634.1"/>
    </source>
</evidence>
<keyword evidence="7 16" id="KW-0808">Transferase</keyword>
<dbReference type="InterPro" id="IPR023465">
    <property type="entry name" value="Riboflavin_kinase_dom_sf"/>
</dbReference>
<dbReference type="eggNOG" id="arCOG01904">
    <property type="taxonomic scope" value="Archaea"/>
</dbReference>
<sequence length="209" mass="23642">MVKYGINDRDYVAINLTRLANDVGTTPQNVFKIINRLAEDDLIIKSTINGQLAIKFSQRASEALRFVIDTIRHYLDERLVIRLVGNVVSGLGEGSFYMSLDGYVKQFIEKLGFKPYPGTLNIRLKPEYIKYRLYLDALPGIYIEGFSNGVRTYGSVKCFKASIHGLPGAILLIERTHHGLDTIEIISPYRLRYELGLKDGDEVEVLVNL</sequence>
<dbReference type="Proteomes" id="UP000007485">
    <property type="component" value="Chromosome"/>
</dbReference>
<dbReference type="GO" id="GO:0009231">
    <property type="term" value="P:riboflavin biosynthetic process"/>
    <property type="evidence" value="ECO:0007669"/>
    <property type="project" value="InterPro"/>
</dbReference>
<keyword evidence="11 16" id="KW-0460">Magnesium</keyword>
<dbReference type="GO" id="GO:0009398">
    <property type="term" value="P:FMN biosynthetic process"/>
    <property type="evidence" value="ECO:0007669"/>
    <property type="project" value="UniProtKB-UniRule"/>
</dbReference>
<feature type="binding site" evidence="16">
    <location>
        <position position="184"/>
    </location>
    <ligand>
        <name>FMN</name>
        <dbReference type="ChEBI" id="CHEBI:58210"/>
    </ligand>
</feature>
<evidence type="ECO:0000256" key="9">
    <source>
        <dbReference type="ARBA" id="ARBA00022741"/>
    </source>
</evidence>
<dbReference type="SUPFAM" id="SSF82114">
    <property type="entry name" value="Riboflavin kinase-like"/>
    <property type="match status" value="1"/>
</dbReference>
<dbReference type="InterPro" id="IPR039063">
    <property type="entry name" value="RibK_CTP-dep"/>
</dbReference>
<dbReference type="AlphaFoldDB" id="F0QU94"/>
<evidence type="ECO:0000256" key="3">
    <source>
        <dbReference type="ARBA" id="ARBA00011987"/>
    </source>
</evidence>
<accession>F0QU94</accession>
<evidence type="ECO:0000256" key="5">
    <source>
        <dbReference type="ARBA" id="ARBA00022630"/>
    </source>
</evidence>
<dbReference type="Gene3D" id="2.40.30.30">
    <property type="entry name" value="Riboflavin kinase-like"/>
    <property type="match status" value="1"/>
</dbReference>
<evidence type="ECO:0000256" key="4">
    <source>
        <dbReference type="ARBA" id="ARBA00017394"/>
    </source>
</evidence>
<comment type="function">
    <text evidence="16">Catalyzes the CTP-dependent phosphorylation of riboflavin (vitamin B2) to form flavin mononucleotide (FMN).</text>
</comment>
<gene>
    <name evidence="16" type="primary">ribK</name>
    <name evidence="18" type="ordered locus">VMUT_0422</name>
</gene>
<evidence type="ECO:0000256" key="13">
    <source>
        <dbReference type="ARBA" id="ARBA00030544"/>
    </source>
</evidence>
<evidence type="ECO:0000256" key="8">
    <source>
        <dbReference type="ARBA" id="ARBA00022723"/>
    </source>
</evidence>
<dbReference type="Pfam" id="PF01982">
    <property type="entry name" value="CTP-dep_RFKase"/>
    <property type="match status" value="1"/>
</dbReference>
<dbReference type="EMBL" id="CP002529">
    <property type="protein sequence ID" value="ADY00634.1"/>
    <property type="molecule type" value="Genomic_DNA"/>
</dbReference>
<feature type="binding site" evidence="16">
    <location>
        <position position="119"/>
    </location>
    <ligand>
        <name>Mg(2+)</name>
        <dbReference type="ChEBI" id="CHEBI:18420"/>
    </ligand>
</feature>
<comment type="cofactor">
    <cofactor evidence="16">
        <name>Mg(2+)</name>
        <dbReference type="ChEBI" id="CHEBI:18420"/>
    </cofactor>
    <text evidence="16">Binds 1 Mg(2+) ion per subunit.</text>
</comment>
<feature type="domain" description="Riboflavin kinase" evidence="17">
    <location>
        <begin position="87"/>
        <end position="206"/>
    </location>
</feature>
<comment type="catalytic activity">
    <reaction evidence="15 16">
        <text>riboflavin + CTP = CDP + FMN + H(+)</text>
        <dbReference type="Rhea" id="RHEA:25021"/>
        <dbReference type="ChEBI" id="CHEBI:15378"/>
        <dbReference type="ChEBI" id="CHEBI:37563"/>
        <dbReference type="ChEBI" id="CHEBI:57986"/>
        <dbReference type="ChEBI" id="CHEBI:58069"/>
        <dbReference type="ChEBI" id="CHEBI:58210"/>
        <dbReference type="EC" id="2.7.1.161"/>
    </reaction>
</comment>
<keyword evidence="10 16" id="KW-0418">Kinase</keyword>
<keyword evidence="19" id="KW-1185">Reference proteome</keyword>
<proteinExistence type="inferred from homology"/>
<name>F0QU94_VULM7</name>
<dbReference type="EC" id="2.7.1.161" evidence="3 16"/>
<keyword evidence="8 16" id="KW-0479">Metal-binding</keyword>
<reference evidence="18 19" key="1">
    <citation type="journal article" date="2011" name="J. Bacteriol.">
        <title>Complete genome sequence of 'Vulcanisaeta moutnovskia' strain 768-28, a novel member of the hyperthermophilic crenarchaeal genus vulcanisaeta.</title>
        <authorList>
            <person name="Gumerov V.M."/>
            <person name="Mardanov A.V."/>
            <person name="Beletsky A.V."/>
            <person name="Prokofeva M.I."/>
            <person name="Bonch-Osmolovskaya E.A."/>
            <person name="Ravin N.V."/>
            <person name="Skryabin K.G."/>
        </authorList>
    </citation>
    <scope>NUCLEOTIDE SEQUENCE [LARGE SCALE GENOMIC DNA]</scope>
    <source>
        <strain evidence="18 19">768-28</strain>
    </source>
</reference>
<dbReference type="GO" id="GO:0008531">
    <property type="term" value="F:riboflavin kinase activity"/>
    <property type="evidence" value="ECO:0007669"/>
    <property type="project" value="InterPro"/>
</dbReference>
<dbReference type="KEGG" id="vmo:VMUT_0422"/>
<evidence type="ECO:0000256" key="2">
    <source>
        <dbReference type="ARBA" id="ARBA00006428"/>
    </source>
</evidence>
<evidence type="ECO:0000256" key="15">
    <source>
        <dbReference type="ARBA" id="ARBA00047857"/>
    </source>
</evidence>
<evidence type="ECO:0000256" key="11">
    <source>
        <dbReference type="ARBA" id="ARBA00022842"/>
    </source>
</evidence>
<organism evidence="18 19">
    <name type="scientific">Vulcanisaeta moutnovskia (strain 768-28)</name>
    <dbReference type="NCBI Taxonomy" id="985053"/>
    <lineage>
        <taxon>Archaea</taxon>
        <taxon>Thermoproteota</taxon>
        <taxon>Thermoprotei</taxon>
        <taxon>Thermoproteales</taxon>
        <taxon>Thermoproteaceae</taxon>
        <taxon>Vulcanisaeta</taxon>
    </lineage>
</organism>
<dbReference type="PANTHER" id="PTHR40706:SF1">
    <property type="entry name" value="RIBOFLAVIN KINASE"/>
    <property type="match status" value="1"/>
</dbReference>
<feature type="binding site" evidence="16">
    <location>
        <begin position="189"/>
        <end position="192"/>
    </location>
    <ligand>
        <name>CDP</name>
        <dbReference type="ChEBI" id="CHEBI:58069"/>
    </ligand>
</feature>
<evidence type="ECO:0000256" key="14">
    <source>
        <dbReference type="ARBA" id="ARBA00033116"/>
    </source>
</evidence>
<feature type="binding site" evidence="16">
    <location>
        <position position="121"/>
    </location>
    <ligand>
        <name>Mg(2+)</name>
        <dbReference type="ChEBI" id="CHEBI:18420"/>
    </ligand>
</feature>
<keyword evidence="6 16" id="KW-0288">FMN</keyword>
<dbReference type="STRING" id="985053.VMUT_0422"/>
<dbReference type="HOGENOM" id="CLU_088476_0_0_2"/>
<evidence type="ECO:0000259" key="17">
    <source>
        <dbReference type="Pfam" id="PF01982"/>
    </source>
</evidence>
<comment type="pathway">
    <text evidence="1 16">Cofactor biosynthesis; FMN biosynthesis; FMN from riboflavin (CTP route): step 1/1.</text>
</comment>
<dbReference type="UniPathway" id="UPA00276">
    <property type="reaction ID" value="UER00929"/>
</dbReference>
<dbReference type="GO" id="GO:0000287">
    <property type="term" value="F:magnesium ion binding"/>
    <property type="evidence" value="ECO:0007669"/>
    <property type="project" value="UniProtKB-UniRule"/>
</dbReference>
<dbReference type="GO" id="GO:0000166">
    <property type="term" value="F:nucleotide binding"/>
    <property type="evidence" value="ECO:0007669"/>
    <property type="project" value="UniProtKB-UniRule"/>
</dbReference>
<evidence type="ECO:0000256" key="10">
    <source>
        <dbReference type="ARBA" id="ARBA00022777"/>
    </source>
</evidence>
<comment type="similarity">
    <text evidence="2 16">Belongs to the archaeal riboflavin kinase family.</text>
</comment>
<keyword evidence="5 16" id="KW-0285">Flavoprotein</keyword>
<dbReference type="PANTHER" id="PTHR40706">
    <property type="entry name" value="RIBOFLAVIN KINASE"/>
    <property type="match status" value="1"/>
</dbReference>
<comment type="caution">
    <text evidence="16">Lacks conserved residue(s) required for the propagation of feature annotation.</text>
</comment>
<dbReference type="InterPro" id="IPR023470">
    <property type="entry name" value="Riboflavin_kinase_archaeal"/>
</dbReference>